<evidence type="ECO:0000256" key="1">
    <source>
        <dbReference type="SAM" id="MobiDB-lite"/>
    </source>
</evidence>
<dbReference type="EMBL" id="BAAAZH010000036">
    <property type="protein sequence ID" value="GAA4129906.1"/>
    <property type="molecule type" value="Genomic_DNA"/>
</dbReference>
<feature type="domain" description="GXWXG" evidence="2">
    <location>
        <begin position="46"/>
        <end position="103"/>
    </location>
</feature>
<dbReference type="InterPro" id="IPR025951">
    <property type="entry name" value="GXWXG_dom"/>
</dbReference>
<comment type="caution">
    <text evidence="4">The sequence shown here is derived from an EMBL/GenBank/DDBJ whole genome shotgun (WGS) entry which is preliminary data.</text>
</comment>
<keyword evidence="5" id="KW-1185">Reference proteome</keyword>
<dbReference type="Pfam" id="PF14231">
    <property type="entry name" value="GXWXG"/>
    <property type="match status" value="1"/>
</dbReference>
<reference evidence="5" key="1">
    <citation type="journal article" date="2019" name="Int. J. Syst. Evol. Microbiol.">
        <title>The Global Catalogue of Microorganisms (GCM) 10K type strain sequencing project: providing services to taxonomists for standard genome sequencing and annotation.</title>
        <authorList>
            <consortium name="The Broad Institute Genomics Platform"/>
            <consortium name="The Broad Institute Genome Sequencing Center for Infectious Disease"/>
            <person name="Wu L."/>
            <person name="Ma J."/>
        </authorList>
    </citation>
    <scope>NUCLEOTIDE SEQUENCE [LARGE SCALE GENOMIC DNA]</scope>
    <source>
        <strain evidence="5">JCM 16703</strain>
    </source>
</reference>
<dbReference type="Pfam" id="PF14232">
    <property type="entry name" value="DUF4334"/>
    <property type="match status" value="1"/>
</dbReference>
<feature type="region of interest" description="Disordered" evidence="1">
    <location>
        <begin position="1"/>
        <end position="21"/>
    </location>
</feature>
<dbReference type="Gene3D" id="2.40.128.580">
    <property type="entry name" value="GXWXG domain"/>
    <property type="match status" value="1"/>
</dbReference>
<dbReference type="Proteomes" id="UP001501495">
    <property type="component" value="Unassembled WGS sequence"/>
</dbReference>
<evidence type="ECO:0000259" key="2">
    <source>
        <dbReference type="Pfam" id="PF14231"/>
    </source>
</evidence>
<name>A0ABP7Y2S4_9ACTN</name>
<protein>
    <submittedName>
        <fullName evidence="4">DUF4334 domain-containing protein</fullName>
    </submittedName>
</protein>
<evidence type="ECO:0000259" key="3">
    <source>
        <dbReference type="Pfam" id="PF14232"/>
    </source>
</evidence>
<organism evidence="4 5">
    <name type="scientific">Nocardioides fonticola</name>
    <dbReference type="NCBI Taxonomy" id="450363"/>
    <lineage>
        <taxon>Bacteria</taxon>
        <taxon>Bacillati</taxon>
        <taxon>Actinomycetota</taxon>
        <taxon>Actinomycetes</taxon>
        <taxon>Propionibacteriales</taxon>
        <taxon>Nocardioidaceae</taxon>
        <taxon>Nocardioides</taxon>
    </lineage>
</organism>
<sequence>MRGPSPRSVRRSGRGAEPMGEWSELRGRVAVLQGQDAVDPDDLDLVWSQCRTVRPEEILGSWRGSDFATGHPVSSLLVGSRWHGKRFDSVEEAHPLICRDEAGELFSNAELGKGLASLWSVEFRGETTATMVYDGQPVFDHFKAVDDDTLLGIMNGKGVLVGGRHYYFLLERER</sequence>
<proteinExistence type="predicted"/>
<dbReference type="InterPro" id="IPR025568">
    <property type="entry name" value="DUF4334"/>
</dbReference>
<evidence type="ECO:0000313" key="4">
    <source>
        <dbReference type="EMBL" id="GAA4129906.1"/>
    </source>
</evidence>
<evidence type="ECO:0000313" key="5">
    <source>
        <dbReference type="Proteomes" id="UP001501495"/>
    </source>
</evidence>
<feature type="domain" description="DUF4334" evidence="3">
    <location>
        <begin position="115"/>
        <end position="172"/>
    </location>
</feature>
<gene>
    <name evidence="4" type="ORF">GCM10022215_43000</name>
</gene>
<accession>A0ABP7Y2S4</accession>